<feature type="domain" description="AAA+ ATPase" evidence="1">
    <location>
        <begin position="461"/>
        <end position="624"/>
    </location>
</feature>
<sequence length="793" mass="90061">MESQDALKFINDVLRENEKPVLDNVEECLFLGIWEGLEYQQIVAKLNLSNQYTRELGSKLFKKLKEELGILVSKKNFQNPIKHFYQEYSSNSLPIKTPTPNPIPSNNQNPFIPTTGRIENPEKLFGREQELTQIFELLNNSSSVAIIGEPAIGKSSFLYAVCQQSEKFLKIPRQNVFLDMNNIYDQEDFYFAICEKLDIPESKGYRFTRNLENKRVLLILDNVGKLNGTGFTRDVRDHLRGLAEGSNACLKLVVAANEPLKTLFKDSQSNGNTSPLENIFQQIDIFPWDETVIHDFITKHSLLYGEEMYILAETLVAFNDAKELKSIANLQLPIFPTSGLLRPHTWQTLNRFLRVIEDVKIINCSVSHVSRSSALNRVLGELTTILNTADTLPTAEKGLIIDIAENWRQQLLRIAGEVGEVVINKSVNNPYVIGDPVIGNLFIGREDIIRQLEELWLRGIQIQSVVIYGHRRMGKTSILRNAANSLDNQVKVADVNLLKLGDVTQGVGEVLMAISDEISQVVNIPTPNDDDLLKLPERTFNRYFEKVIKNLSGGLIIAIDEFEKIEDLIKEKKIPNNFMDLLRGLLQTSPQVAFAFAGLHTLDEMTADYFHPFFGSVINIRVGFLSPGATGQILANPAIEDFLLDYTPAALDKIYDLTHGQPYLVRLVGFHLVRLYNDFVFEQGKDRDHVFTVEDVETVVSKPEFFTRCSNYFNGVWGQAGENDNTQQIILRELAQNIEGLTVNELVELTGIDESQLNAALEILNRHDVIVENQSRWRIIVELFRRWVEKSHP</sequence>
<dbReference type="InterPro" id="IPR003593">
    <property type="entry name" value="AAA+_ATPase"/>
</dbReference>
<accession>A0ABZ2UMX3</accession>
<dbReference type="Gene3D" id="3.40.50.300">
    <property type="entry name" value="P-loop containing nucleotide triphosphate hydrolases"/>
    <property type="match status" value="2"/>
</dbReference>
<gene>
    <name evidence="2" type="ORF">WJM97_15115</name>
</gene>
<dbReference type="SMART" id="SM00382">
    <property type="entry name" value="AAA"/>
    <property type="match status" value="2"/>
</dbReference>
<keyword evidence="2" id="KW-0067">ATP-binding</keyword>
<organism evidence="2 3">
    <name type="scientific">Okeanomitos corallinicola TIOX110</name>
    <dbReference type="NCBI Taxonomy" id="3133117"/>
    <lineage>
        <taxon>Bacteria</taxon>
        <taxon>Bacillati</taxon>
        <taxon>Cyanobacteriota</taxon>
        <taxon>Cyanophyceae</taxon>
        <taxon>Nostocales</taxon>
        <taxon>Aphanizomenonaceae</taxon>
        <taxon>Okeanomitos</taxon>
    </lineage>
</organism>
<dbReference type="PANTHER" id="PTHR34301:SF8">
    <property type="entry name" value="ATPASE DOMAIN-CONTAINING PROTEIN"/>
    <property type="match status" value="1"/>
</dbReference>
<evidence type="ECO:0000259" key="1">
    <source>
        <dbReference type="SMART" id="SM00382"/>
    </source>
</evidence>
<dbReference type="InterPro" id="IPR058651">
    <property type="entry name" value="HTH_VMAP-M9"/>
</dbReference>
<name>A0ABZ2UMX3_9CYAN</name>
<dbReference type="InterPro" id="IPR027417">
    <property type="entry name" value="P-loop_NTPase"/>
</dbReference>
<dbReference type="RefSeq" id="WP_353929631.1">
    <property type="nucleotide sequence ID" value="NZ_CP150886.1"/>
</dbReference>
<protein>
    <submittedName>
        <fullName evidence="2">ATP-binding protein</fullName>
    </submittedName>
</protein>
<dbReference type="Pfam" id="PF01637">
    <property type="entry name" value="ATPase_2"/>
    <property type="match status" value="1"/>
</dbReference>
<keyword evidence="3" id="KW-1185">Reference proteome</keyword>
<feature type="domain" description="AAA+ ATPase" evidence="1">
    <location>
        <begin position="140"/>
        <end position="284"/>
    </location>
</feature>
<keyword evidence="2" id="KW-0547">Nucleotide-binding</keyword>
<evidence type="ECO:0000313" key="2">
    <source>
        <dbReference type="EMBL" id="WZB86717.1"/>
    </source>
</evidence>
<proteinExistence type="predicted"/>
<reference evidence="2 3" key="1">
    <citation type="submission" date="2024-04" db="EMBL/GenBank/DDBJ databases">
        <title>Okeanomitos corallinicola gen. &amp; sp. nov. (Nostocales, Cyanobacteria), a new toxic marine heterocyst-forming cyanobacterium from a coral reef.</title>
        <authorList>
            <person name="Li H."/>
            <person name="Li R."/>
            <person name="Kang J."/>
            <person name="Hii K.S."/>
            <person name="Mohamed H.F."/>
            <person name="Xu X."/>
            <person name="Luo Z."/>
        </authorList>
    </citation>
    <scope>NUCLEOTIDE SEQUENCE [LARGE SCALE GENOMIC DNA]</scope>
    <source>
        <strain evidence="2 3">TIOX110</strain>
    </source>
</reference>
<dbReference type="SUPFAM" id="SSF52540">
    <property type="entry name" value="P-loop containing nucleoside triphosphate hydrolases"/>
    <property type="match status" value="2"/>
</dbReference>
<dbReference type="GO" id="GO:0005524">
    <property type="term" value="F:ATP binding"/>
    <property type="evidence" value="ECO:0007669"/>
    <property type="project" value="UniProtKB-KW"/>
</dbReference>
<dbReference type="Proteomes" id="UP001483337">
    <property type="component" value="Chromosome"/>
</dbReference>
<dbReference type="PANTHER" id="PTHR34301">
    <property type="entry name" value="DNA-BINDING PROTEIN-RELATED"/>
    <property type="match status" value="1"/>
</dbReference>
<dbReference type="Pfam" id="PF26355">
    <property type="entry name" value="HTH_VMAP-M9"/>
    <property type="match status" value="1"/>
</dbReference>
<evidence type="ECO:0000313" key="3">
    <source>
        <dbReference type="Proteomes" id="UP001483337"/>
    </source>
</evidence>
<dbReference type="InterPro" id="IPR011579">
    <property type="entry name" value="ATPase_dom"/>
</dbReference>
<dbReference type="EMBL" id="CP150886">
    <property type="protein sequence ID" value="WZB86717.1"/>
    <property type="molecule type" value="Genomic_DNA"/>
</dbReference>